<proteinExistence type="predicted"/>
<comment type="caution">
    <text evidence="1">The sequence shown here is derived from an EMBL/GenBank/DDBJ whole genome shotgun (WGS) entry which is preliminary data.</text>
</comment>
<evidence type="ECO:0000313" key="1">
    <source>
        <dbReference type="EMBL" id="KAB2633837.1"/>
    </source>
</evidence>
<reference evidence="1 2" key="2">
    <citation type="submission" date="2019-11" db="EMBL/GenBank/DDBJ databases">
        <title>A de novo genome assembly of a pear dwarfing rootstock.</title>
        <authorList>
            <person name="Wang F."/>
            <person name="Wang J."/>
            <person name="Li S."/>
            <person name="Zhang Y."/>
            <person name="Fang M."/>
            <person name="Ma L."/>
            <person name="Zhao Y."/>
            <person name="Jiang S."/>
        </authorList>
    </citation>
    <scope>NUCLEOTIDE SEQUENCE [LARGE SCALE GENOMIC DNA]</scope>
    <source>
        <strain evidence="1">S2</strain>
        <tissue evidence="1">Leaf</tissue>
    </source>
</reference>
<dbReference type="AlphaFoldDB" id="A0A5N5I3U5"/>
<dbReference type="EMBL" id="SMOL01000119">
    <property type="protein sequence ID" value="KAB2633837.1"/>
    <property type="molecule type" value="Genomic_DNA"/>
</dbReference>
<dbReference type="Proteomes" id="UP000327157">
    <property type="component" value="Unassembled WGS sequence"/>
</dbReference>
<reference evidence="1 2" key="1">
    <citation type="submission" date="2019-09" db="EMBL/GenBank/DDBJ databases">
        <authorList>
            <person name="Ou C."/>
        </authorList>
    </citation>
    <scope>NUCLEOTIDE SEQUENCE [LARGE SCALE GENOMIC DNA]</scope>
    <source>
        <strain evidence="1">S2</strain>
        <tissue evidence="1">Leaf</tissue>
    </source>
</reference>
<evidence type="ECO:0000313" key="2">
    <source>
        <dbReference type="Proteomes" id="UP000327157"/>
    </source>
</evidence>
<keyword evidence="2" id="KW-1185">Reference proteome</keyword>
<gene>
    <name evidence="1" type="ORF">D8674_040793</name>
</gene>
<name>A0A5N5I3U5_9ROSA</name>
<accession>A0A5N5I3U5</accession>
<sequence>MPLPMHPREFEERMGEWEWLCGHFQSMAFLCYKELCGLGESWVLDLEEPSSSSYHPLSGRSSKLQQMERKLGANEKKLLVSERKSFDDILLGYPKQCQLLVLHSRSSEQPLGVIPPTT</sequence>
<organism evidence="1 2">
    <name type="scientific">Pyrus ussuriensis x Pyrus communis</name>
    <dbReference type="NCBI Taxonomy" id="2448454"/>
    <lineage>
        <taxon>Eukaryota</taxon>
        <taxon>Viridiplantae</taxon>
        <taxon>Streptophyta</taxon>
        <taxon>Embryophyta</taxon>
        <taxon>Tracheophyta</taxon>
        <taxon>Spermatophyta</taxon>
        <taxon>Magnoliopsida</taxon>
        <taxon>eudicotyledons</taxon>
        <taxon>Gunneridae</taxon>
        <taxon>Pentapetalae</taxon>
        <taxon>rosids</taxon>
        <taxon>fabids</taxon>
        <taxon>Rosales</taxon>
        <taxon>Rosaceae</taxon>
        <taxon>Amygdaloideae</taxon>
        <taxon>Maleae</taxon>
        <taxon>Pyrus</taxon>
    </lineage>
</organism>
<protein>
    <submittedName>
        <fullName evidence="1">Uncharacterized protein</fullName>
    </submittedName>
</protein>